<keyword evidence="2" id="KW-1185">Reference proteome</keyword>
<evidence type="ECO:0000313" key="1">
    <source>
        <dbReference type="EMBL" id="KAI8009682.1"/>
    </source>
</evidence>
<name>A0ACC0HA68_9ERIC</name>
<organism evidence="1 2">
    <name type="scientific">Camellia lanceoleosa</name>
    <dbReference type="NCBI Taxonomy" id="1840588"/>
    <lineage>
        <taxon>Eukaryota</taxon>
        <taxon>Viridiplantae</taxon>
        <taxon>Streptophyta</taxon>
        <taxon>Embryophyta</taxon>
        <taxon>Tracheophyta</taxon>
        <taxon>Spermatophyta</taxon>
        <taxon>Magnoliopsida</taxon>
        <taxon>eudicotyledons</taxon>
        <taxon>Gunneridae</taxon>
        <taxon>Pentapetalae</taxon>
        <taxon>asterids</taxon>
        <taxon>Ericales</taxon>
        <taxon>Theaceae</taxon>
        <taxon>Camellia</taxon>
    </lineage>
</organism>
<accession>A0ACC0HA68</accession>
<comment type="caution">
    <text evidence="1">The sequence shown here is derived from an EMBL/GenBank/DDBJ whole genome shotgun (WGS) entry which is preliminary data.</text>
</comment>
<dbReference type="Proteomes" id="UP001060215">
    <property type="component" value="Chromosome 5"/>
</dbReference>
<gene>
    <name evidence="1" type="ORF">LOK49_LG06G00464</name>
</gene>
<proteinExistence type="predicted"/>
<reference evidence="1 2" key="1">
    <citation type="journal article" date="2022" name="Plant J.">
        <title>Chromosome-level genome of Camellia lanceoleosa provides a valuable resource for understanding genome evolution and self-incompatibility.</title>
        <authorList>
            <person name="Gong W."/>
            <person name="Xiao S."/>
            <person name="Wang L."/>
            <person name="Liao Z."/>
            <person name="Chang Y."/>
            <person name="Mo W."/>
            <person name="Hu G."/>
            <person name="Li W."/>
            <person name="Zhao G."/>
            <person name="Zhu H."/>
            <person name="Hu X."/>
            <person name="Ji K."/>
            <person name="Xiang X."/>
            <person name="Song Q."/>
            <person name="Yuan D."/>
            <person name="Jin S."/>
            <person name="Zhang L."/>
        </authorList>
    </citation>
    <scope>NUCLEOTIDE SEQUENCE [LARGE SCALE GENOMIC DNA]</scope>
    <source>
        <strain evidence="1">SQ_2022a</strain>
    </source>
</reference>
<evidence type="ECO:0000313" key="2">
    <source>
        <dbReference type="Proteomes" id="UP001060215"/>
    </source>
</evidence>
<protein>
    <submittedName>
        <fullName evidence="1">FAD-linked sulfhydryl oxidase ERV1</fullName>
    </submittedName>
</protein>
<sequence>MRANPVQAGSQAEFSQWLCHRTMLLTEGSIHVSLVFPCERVVCKIREDGGEQMPQVCIYGKESFNTFFFA</sequence>
<dbReference type="EMBL" id="CM045762">
    <property type="protein sequence ID" value="KAI8009682.1"/>
    <property type="molecule type" value="Genomic_DNA"/>
</dbReference>